<dbReference type="SUPFAM" id="SSF51735">
    <property type="entry name" value="NAD(P)-binding Rossmann-fold domains"/>
    <property type="match status" value="1"/>
</dbReference>
<dbReference type="AlphaFoldDB" id="A0A0B6ANP5"/>
<organism evidence="2 3">
    <name type="scientific">Priestia megaterium (strain ATCC 14581 / DSM 32 / CCUG 1817 / JCM 2506 / NBRC 15308 / NCIMB 9376 / NCTC 10342 / NRRL B-14308 / VKM B-512 / Ford 19)</name>
    <name type="common">Bacillus megaterium</name>
    <dbReference type="NCBI Taxonomy" id="1348623"/>
    <lineage>
        <taxon>Bacteria</taxon>
        <taxon>Bacillati</taxon>
        <taxon>Bacillota</taxon>
        <taxon>Bacilli</taxon>
        <taxon>Bacillales</taxon>
        <taxon>Bacillaceae</taxon>
        <taxon>Priestia</taxon>
    </lineage>
</organism>
<dbReference type="PANTHER" id="PTHR14097:SF7">
    <property type="entry name" value="OXIDOREDUCTASE HTATIP2"/>
    <property type="match status" value="1"/>
</dbReference>
<evidence type="ECO:0000313" key="3">
    <source>
        <dbReference type="Proteomes" id="UP000031829"/>
    </source>
</evidence>
<dbReference type="InterPro" id="IPR016040">
    <property type="entry name" value="NAD(P)-bd_dom"/>
</dbReference>
<dbReference type="KEGG" id="bmeg:BG04_3574"/>
<evidence type="ECO:0000313" key="2">
    <source>
        <dbReference type="EMBL" id="AJI22742.1"/>
    </source>
</evidence>
<name>A0A0B6ANP5_PRIM2</name>
<feature type="domain" description="NAD(P)-binding" evidence="1">
    <location>
        <begin position="10"/>
        <end position="124"/>
    </location>
</feature>
<reference evidence="2 3" key="1">
    <citation type="journal article" date="2015" name="Genome Announc.">
        <title>Complete genome sequences for 35 biothreat assay-relevant bacillus species.</title>
        <authorList>
            <person name="Johnson S.L."/>
            <person name="Daligault H.E."/>
            <person name="Davenport K.W."/>
            <person name="Jaissle J."/>
            <person name="Frey K.G."/>
            <person name="Ladner J.T."/>
            <person name="Broomall S.M."/>
            <person name="Bishop-Lilly K.A."/>
            <person name="Bruce D.C."/>
            <person name="Gibbons H.S."/>
            <person name="Coyne S.R."/>
            <person name="Lo C.C."/>
            <person name="Meincke L."/>
            <person name="Munk A.C."/>
            <person name="Koroleva G.I."/>
            <person name="Rosenzweig C.N."/>
            <person name="Palacios G.F."/>
            <person name="Redden C.L."/>
            <person name="Minogue T.D."/>
            <person name="Chain P.S."/>
        </authorList>
    </citation>
    <scope>NUCLEOTIDE SEQUENCE [LARGE SCALE GENOMIC DNA]</scope>
    <source>
        <strain evidence="3">ATCC 14581 / DSM 32 / JCM 2506 / NBRC 15308 / NCIMB 9376 / NCTC 10342 / NRRL B-14308 / VKM B-512</strain>
    </source>
</reference>
<protein>
    <submittedName>
        <fullName evidence="2">NAD dependent epimerase/dehydratase family protein</fullName>
    </submittedName>
</protein>
<gene>
    <name evidence="2" type="ORF">BG04_3574</name>
</gene>
<dbReference type="GeneID" id="93641629"/>
<dbReference type="PANTHER" id="PTHR14097">
    <property type="entry name" value="OXIDOREDUCTASE HTATIP2"/>
    <property type="match status" value="1"/>
</dbReference>
<dbReference type="Pfam" id="PF13460">
    <property type="entry name" value="NAD_binding_10"/>
    <property type="match status" value="1"/>
</dbReference>
<evidence type="ECO:0000259" key="1">
    <source>
        <dbReference type="Pfam" id="PF13460"/>
    </source>
</evidence>
<proteinExistence type="predicted"/>
<dbReference type="Proteomes" id="UP000031829">
    <property type="component" value="Chromosome"/>
</dbReference>
<dbReference type="RefSeq" id="WP_034653518.1">
    <property type="nucleotide sequence ID" value="NZ_BCVB01000003.1"/>
</dbReference>
<accession>A0A0B6ANP5</accession>
<dbReference type="Gene3D" id="3.40.50.720">
    <property type="entry name" value="NAD(P)-binding Rossmann-like Domain"/>
    <property type="match status" value="1"/>
</dbReference>
<dbReference type="HOGENOM" id="CLU_071330_2_0_9"/>
<dbReference type="InterPro" id="IPR036291">
    <property type="entry name" value="NAD(P)-bd_dom_sf"/>
</dbReference>
<sequence length="233" mass="26763">MSQRSALVLGASGLVGQELLKMLLSNSLYNHVTVFVRKKLPIEHTKLRQLEIDFSELDKHEECFAVDDVYCCLGTTKKKAKTKAKFIRVDYEFPLKAAKCAEKYRCKNFLTITAIGADLRSPFFYSKVKGQVEEDIASLYIRSTHFFRPSLLLGKRQEFRLFEKIGGYTLKSCSFCLVGKWRKYRPIKAYNVAKSMMKAALEDKCGVHVHESQDIYTGECYYSFTNGKRVLSK</sequence>
<dbReference type="EMBL" id="CP009920">
    <property type="protein sequence ID" value="AJI22742.1"/>
    <property type="molecule type" value="Genomic_DNA"/>
</dbReference>